<gene>
    <name evidence="5" type="ORF">H257_06513</name>
</gene>
<dbReference type="SUPFAM" id="SSF111347">
    <property type="entry name" value="Rap/Ran-GAP"/>
    <property type="match status" value="1"/>
</dbReference>
<dbReference type="PANTHER" id="PTHR10063">
    <property type="entry name" value="TUBERIN"/>
    <property type="match status" value="1"/>
</dbReference>
<dbReference type="STRING" id="112090.W4GM95"/>
<organism evidence="5">
    <name type="scientific">Aphanomyces astaci</name>
    <name type="common">Crayfish plague agent</name>
    <dbReference type="NCBI Taxonomy" id="112090"/>
    <lineage>
        <taxon>Eukaryota</taxon>
        <taxon>Sar</taxon>
        <taxon>Stramenopiles</taxon>
        <taxon>Oomycota</taxon>
        <taxon>Saprolegniomycetes</taxon>
        <taxon>Saprolegniales</taxon>
        <taxon>Verrucalvaceae</taxon>
        <taxon>Aphanomyces</taxon>
    </lineage>
</organism>
<dbReference type="OrthoDB" id="19311at2759"/>
<feature type="domain" description="Rap-GAP" evidence="3">
    <location>
        <begin position="1706"/>
        <end position="1922"/>
    </location>
</feature>
<evidence type="ECO:0000256" key="1">
    <source>
        <dbReference type="ARBA" id="ARBA00022468"/>
    </source>
</evidence>
<dbReference type="GO" id="GO:0005737">
    <property type="term" value="C:cytoplasm"/>
    <property type="evidence" value="ECO:0007669"/>
    <property type="project" value="TreeGrafter"/>
</dbReference>
<feature type="compositionally biased region" description="Polar residues" evidence="2">
    <location>
        <begin position="999"/>
        <end position="1013"/>
    </location>
</feature>
<dbReference type="InterPro" id="IPR016137">
    <property type="entry name" value="RGS"/>
</dbReference>
<reference evidence="5" key="1">
    <citation type="submission" date="2013-12" db="EMBL/GenBank/DDBJ databases">
        <title>The Genome Sequence of Aphanomyces astaci APO3.</title>
        <authorList>
            <consortium name="The Broad Institute Genomics Platform"/>
            <person name="Russ C."/>
            <person name="Tyler B."/>
            <person name="van West P."/>
            <person name="Dieguez-Uribeondo J."/>
            <person name="Young S.K."/>
            <person name="Zeng Q."/>
            <person name="Gargeya S."/>
            <person name="Fitzgerald M."/>
            <person name="Abouelleil A."/>
            <person name="Alvarado L."/>
            <person name="Chapman S.B."/>
            <person name="Gainer-Dewar J."/>
            <person name="Goldberg J."/>
            <person name="Griggs A."/>
            <person name="Gujja S."/>
            <person name="Hansen M."/>
            <person name="Howarth C."/>
            <person name="Imamovic A."/>
            <person name="Ireland A."/>
            <person name="Larimer J."/>
            <person name="McCowan C."/>
            <person name="Murphy C."/>
            <person name="Pearson M."/>
            <person name="Poon T.W."/>
            <person name="Priest M."/>
            <person name="Roberts A."/>
            <person name="Saif S."/>
            <person name="Shea T."/>
            <person name="Sykes S."/>
            <person name="Wortman J."/>
            <person name="Nusbaum C."/>
            <person name="Birren B."/>
        </authorList>
    </citation>
    <scope>NUCLEOTIDE SEQUENCE [LARGE SCALE GENOMIC DNA]</scope>
    <source>
        <strain evidence="5">APO3</strain>
    </source>
</reference>
<keyword evidence="1" id="KW-0343">GTPase activation</keyword>
<dbReference type="GO" id="GO:0005634">
    <property type="term" value="C:nucleus"/>
    <property type="evidence" value="ECO:0007669"/>
    <property type="project" value="InterPro"/>
</dbReference>
<dbReference type="InterPro" id="IPR027107">
    <property type="entry name" value="Tuberin/Ral-act_asu"/>
</dbReference>
<evidence type="ECO:0000259" key="4">
    <source>
        <dbReference type="PROSITE" id="PS50132"/>
    </source>
</evidence>
<sequence length="1952" mass="216550">MQLGSSSNASSNALASSHPQLDMKKLSRFFAEDKPPRKRLATALEFLKTSTSEQQDLFWGEVAHGSMFFSVLHAYLTELETMYVAPEKKNLIDKMRTKKFQTDDWTDVFEGLEVLIKSNKGLLASGWQHNRFLQIFQKLLLADNIAYIKKYAFRCLALYSDILMDMDFGLRNTAQLLTPNPSPPPSLSSASSSIPPSADMAVNIGFGFSHLDLLAESIDFSPYASGNSNVVLPIRVYTVGSVLGWERGGPTQAEEPVDMLKYVMDLSLERSDNISDVDVQRFLFWCHVLMHSYMPLLYPKTCIDVGFKEKADKVGFFHHCPGSFQRVMARWLYKLRSKPKFMDALWVHKEYVDVIMETLRQRFAYRDPELILDGIKFYSQLCKGTQYIPPAMKDSFHEMHRAIIAHVSQVFHPSVHFDDANIFIVGVDLLELLSQQPLHIHSFAVLRKAILATTDASFFLRDTPPGPSILVPMVAAVFHTWMHGMVQPNGASVDVWAELGTMVRKWLTHPSVSAAFAAELVRRWKVEVTAISALVQWFYTPPPSGSSDKVPPPTTDHHLHHAKDVAFTSTFVAQQVAPTVDAALIVLDRLLHVMSPSATLSSLKPHLLLAVQTSVRDIVSHWVLHVPALGISPSTILCLFGEWFLPSCEMPMSRDFDAAQAIALETLCLVCTAKGRDVLLPSHVAMFCRVLHAALQDTTNIRVLSTVIRHASTVFGRCAPGIHVLVPAFLHAIDALTLFYTSLSSSGGGSSSEADCLACVELLFGMLALPGQYPHVIHESWRAKLHDVASTHGRVGSGDTVLPHLAEFDVELHAVAATCFQRLVDLEQDRPHRTTSTEVRQRALWGVYLLVVLQLHSVPTTDQGSLLHPLVKTLVIYLCDTCASRDVALSQTGLAAVHALHVYHATLLSHEPGLVQHIVMALSLLVQQQVEDASTVIRDHLEGSPPIDYQMAPPLHFQGQRGHNGSPTNHPPQDMTPPMSRGRKRSNSWSAPDKPSGSDIPSNQSKQQQSGDGLQTIANKSRAIFEGLTDWLMRCTSLLDDPAVLKLLFQALEAALIGSIPTTSEWQTAVEDARKRKRNMDTPLLFLGLAMRVSLDPDRHKTSLQCFADIAAAAEGFLMHLLHHLHGFPSPAGIDQFVSTCTEFDDKANDNMTSLSFVYLNSLVLTVVGSVDAATARIVVRDVTGTFTWDAVVMPGVSAEHLVSRHHVAPPIPSVEAPTRLDQVQQPWDRPLVSEHDRRERLEVVMDHAVVHANMPPVPASNMCSICGGRVVPTSSSSSVAPTPPSPPTLLPFPVANKVVVKGNTLPSMPRYMFHSESHPGLTAPGSNFDVYVCQCRATFGTSVPDDSRSTSSTADASDDKAPPLPICDLFTIDADHEYIGSLDHERSLLELLVDSIPMQYRDCGGDLIDKTLLGGRYTMQRYLDMEWDERRTRSRVGPMHKDASAEPGFSFFQRLVHDDECYAYLKSFLAEDKDPRGRYLVEFCDALKKYERSFDGNDRLSQASLLYWEYLSSESNFSVKFPYGIASKVQQAIQVAASKDASTSRPPQQQQVLPLTLFQPALDVVEATLGFDDGNGRGLLDRFIVSLNDHLARKQLPSHPDGGDAWTTNVPIPHQLLLYDAFNVMELNVRICAETLHVKASTTTNTLLHPKATAALSAPSPSTRLAPLDMCRLFLGHVGILPNDVVASHHDVQLLDNGVKLERSLKHLDKAPSRETMKIGVVYVGPNQSTQMEILGNDRGSPAYERFLRQMGWEVDLSTHRGFVGGLDVNPKSLSNGATALYFATSTAELIFHVVTMMPTREADPQQIDKKRHVGNDYVHVVWSDNLRAYNQSTITSNFNFVQVVLFPLQHPTYDGLVLVEVLTKPNVPLFGPLMTGMVVSEAQLPDLVRQTVMNANRACRQQTQWYMAPYTTRRKLIEEVIERYAMPYSEKSMLTSLFKIPSSPSEGHSL</sequence>
<protein>
    <recommendedName>
        <fullName evidence="6">Rap-GAP domain-containing protein</fullName>
    </recommendedName>
</protein>
<dbReference type="FunFam" id="3.40.50.11210:FF:000001">
    <property type="entry name" value="Ral GTPase-activating protein subunit alpha-1 isoform 1"/>
    <property type="match status" value="1"/>
</dbReference>
<dbReference type="PROSITE" id="PS50132">
    <property type="entry name" value="RGS"/>
    <property type="match status" value="1"/>
</dbReference>
<dbReference type="Pfam" id="PF02145">
    <property type="entry name" value="Rap_GAP"/>
    <property type="match status" value="1"/>
</dbReference>
<feature type="region of interest" description="Disordered" evidence="2">
    <location>
        <begin position="948"/>
        <end position="1013"/>
    </location>
</feature>
<dbReference type="PROSITE" id="PS50085">
    <property type="entry name" value="RAPGAP"/>
    <property type="match status" value="1"/>
</dbReference>
<evidence type="ECO:0000259" key="3">
    <source>
        <dbReference type="PROSITE" id="PS50085"/>
    </source>
</evidence>
<dbReference type="InterPro" id="IPR036305">
    <property type="entry name" value="RGS_sf"/>
</dbReference>
<dbReference type="GeneID" id="20808509"/>
<dbReference type="SUPFAM" id="SSF48097">
    <property type="entry name" value="Regulator of G-protein signaling, RGS"/>
    <property type="match status" value="1"/>
</dbReference>
<dbReference type="GO" id="GO:0005096">
    <property type="term" value="F:GTPase activator activity"/>
    <property type="evidence" value="ECO:0007669"/>
    <property type="project" value="UniProtKB-KW"/>
</dbReference>
<dbReference type="VEuPathDB" id="FungiDB:H257_06513"/>
<accession>W4GM95</accession>
<dbReference type="InterPro" id="IPR044926">
    <property type="entry name" value="RGS_subdomain_2"/>
</dbReference>
<evidence type="ECO:0000256" key="2">
    <source>
        <dbReference type="SAM" id="MobiDB-lite"/>
    </source>
</evidence>
<dbReference type="GO" id="GO:0051056">
    <property type="term" value="P:regulation of small GTPase mediated signal transduction"/>
    <property type="evidence" value="ECO:0007669"/>
    <property type="project" value="InterPro"/>
</dbReference>
<proteinExistence type="predicted"/>
<dbReference type="RefSeq" id="XP_009830058.1">
    <property type="nucleotide sequence ID" value="XM_009831756.1"/>
</dbReference>
<dbReference type="Gene3D" id="3.40.50.11210">
    <property type="entry name" value="Rap/Ran-GAP"/>
    <property type="match status" value="1"/>
</dbReference>
<name>W4GM95_APHAT</name>
<dbReference type="InterPro" id="IPR035974">
    <property type="entry name" value="Rap/Ran-GAP_sf"/>
</dbReference>
<dbReference type="EMBL" id="KI913126">
    <property type="protein sequence ID" value="ETV80134.1"/>
    <property type="molecule type" value="Genomic_DNA"/>
</dbReference>
<dbReference type="SUPFAM" id="SSF48371">
    <property type="entry name" value="ARM repeat"/>
    <property type="match status" value="1"/>
</dbReference>
<dbReference type="Gene3D" id="1.10.167.10">
    <property type="entry name" value="Regulator of G-protein Signalling 4, domain 2"/>
    <property type="match status" value="1"/>
</dbReference>
<dbReference type="InterPro" id="IPR000331">
    <property type="entry name" value="Rap/Ran_GAP_dom"/>
</dbReference>
<evidence type="ECO:0008006" key="6">
    <source>
        <dbReference type="Google" id="ProtNLM"/>
    </source>
</evidence>
<evidence type="ECO:0000313" key="5">
    <source>
        <dbReference type="EMBL" id="ETV80134.1"/>
    </source>
</evidence>
<dbReference type="InterPro" id="IPR016024">
    <property type="entry name" value="ARM-type_fold"/>
</dbReference>
<dbReference type="PANTHER" id="PTHR10063:SF11">
    <property type="entry name" value="RHO GTPASE-ACTIVATING PROTEIN CG5521-RELATED"/>
    <property type="match status" value="1"/>
</dbReference>
<feature type="domain" description="RGS" evidence="4">
    <location>
        <begin position="1452"/>
        <end position="1573"/>
    </location>
</feature>